<dbReference type="OrthoDB" id="9805918at2"/>
<dbReference type="RefSeq" id="WP_090937521.1">
    <property type="nucleotide sequence ID" value="NZ_FOTS01000020.1"/>
</dbReference>
<dbReference type="Gene3D" id="3.40.50.300">
    <property type="entry name" value="P-loop containing nucleotide triphosphate hydrolases"/>
    <property type="match status" value="1"/>
</dbReference>
<dbReference type="STRING" id="1123291.SAMN04490355_102052"/>
<dbReference type="PANTHER" id="PTHR42714:SF2">
    <property type="entry name" value="TRNA MODIFICATION GTPASE GTPBP3, MITOCHONDRIAL"/>
    <property type="match status" value="1"/>
</dbReference>
<evidence type="ECO:0000256" key="10">
    <source>
        <dbReference type="HAMAP-Rule" id="MF_00379"/>
    </source>
</evidence>
<evidence type="ECO:0000256" key="1">
    <source>
        <dbReference type="ARBA" id="ARBA00011043"/>
    </source>
</evidence>
<dbReference type="Pfam" id="PF10396">
    <property type="entry name" value="TrmE_N"/>
    <property type="match status" value="1"/>
</dbReference>
<evidence type="ECO:0000256" key="11">
    <source>
        <dbReference type="RuleBase" id="RU003313"/>
    </source>
</evidence>
<dbReference type="Pfam" id="PF01926">
    <property type="entry name" value="MMR_HSR1"/>
    <property type="match status" value="1"/>
</dbReference>
<keyword evidence="4 10" id="KW-0479">Metal-binding</keyword>
<evidence type="ECO:0000256" key="6">
    <source>
        <dbReference type="ARBA" id="ARBA00022801"/>
    </source>
</evidence>
<feature type="binding site" evidence="10">
    <location>
        <begin position="233"/>
        <end position="238"/>
    </location>
    <ligand>
        <name>GTP</name>
        <dbReference type="ChEBI" id="CHEBI:37565"/>
    </ligand>
</feature>
<comment type="function">
    <text evidence="10">Exhibits a very high intrinsic GTPase hydrolysis rate. Involved in the addition of a carboxymethylaminomethyl (cmnm) group at the wobble position (U34) of certain tRNAs, forming tRNA-cmnm(5)s(2)U34.</text>
</comment>
<dbReference type="InterPro" id="IPR006073">
    <property type="entry name" value="GTP-bd"/>
</dbReference>
<dbReference type="InterPro" id="IPR004520">
    <property type="entry name" value="GTPase_MnmE"/>
</dbReference>
<dbReference type="SUPFAM" id="SSF52540">
    <property type="entry name" value="P-loop containing nucleoside triphosphate hydrolases"/>
    <property type="match status" value="1"/>
</dbReference>
<feature type="binding site" evidence="10">
    <location>
        <position position="88"/>
    </location>
    <ligand>
        <name>(6S)-5-formyl-5,6,7,8-tetrahydrofolate</name>
        <dbReference type="ChEBI" id="CHEBI:57457"/>
    </ligand>
</feature>
<feature type="binding site" evidence="10">
    <location>
        <begin position="277"/>
        <end position="280"/>
    </location>
    <ligand>
        <name>GTP</name>
        <dbReference type="ChEBI" id="CHEBI:37565"/>
    </ligand>
</feature>
<dbReference type="Gene3D" id="3.30.1360.120">
    <property type="entry name" value="Probable tRNA modification gtpase trme, domain 1"/>
    <property type="match status" value="1"/>
</dbReference>
<evidence type="ECO:0000259" key="12">
    <source>
        <dbReference type="PROSITE" id="PS51709"/>
    </source>
</evidence>
<feature type="binding site" evidence="10">
    <location>
        <position position="127"/>
    </location>
    <ligand>
        <name>(6S)-5-formyl-5,6,7,8-tetrahydrofolate</name>
        <dbReference type="ChEBI" id="CHEBI:57457"/>
    </ligand>
</feature>
<dbReference type="InterPro" id="IPR031168">
    <property type="entry name" value="G_TrmE"/>
</dbReference>
<evidence type="ECO:0000256" key="5">
    <source>
        <dbReference type="ARBA" id="ARBA00022741"/>
    </source>
</evidence>
<feature type="domain" description="TrmE-type G" evidence="12">
    <location>
        <begin position="223"/>
        <end position="382"/>
    </location>
</feature>
<feature type="binding site" evidence="10">
    <location>
        <begin position="252"/>
        <end position="258"/>
    </location>
    <ligand>
        <name>GTP</name>
        <dbReference type="ChEBI" id="CHEBI:37565"/>
    </ligand>
</feature>
<dbReference type="InterPro" id="IPR027266">
    <property type="entry name" value="TrmE/GcvT-like"/>
</dbReference>
<keyword evidence="8 10" id="KW-0630">Potassium</keyword>
<comment type="caution">
    <text evidence="10">Lacks conserved residue(s) required for the propagation of feature annotation.</text>
</comment>
<feature type="binding site" evidence="10">
    <location>
        <position position="254"/>
    </location>
    <ligand>
        <name>K(+)</name>
        <dbReference type="ChEBI" id="CHEBI:29103"/>
    </ligand>
</feature>
<reference evidence="14" key="1">
    <citation type="submission" date="2016-10" db="EMBL/GenBank/DDBJ databases">
        <authorList>
            <person name="Varghese N."/>
            <person name="Submissions S."/>
        </authorList>
    </citation>
    <scope>NUCLEOTIDE SEQUENCE [LARGE SCALE GENOMIC DNA]</scope>
    <source>
        <strain evidence="14">DSM 13327</strain>
    </source>
</reference>
<keyword evidence="2 10" id="KW-0963">Cytoplasm</keyword>
<sequence length="461" mass="50417">MFVEDTISTIATAPGEGAIGIIRISGSLAIKIAETLFRGIKGKNIEQIASQQVAYGHIIDPNNGQVVDEVLLLIMYGPKSYTREDVVEIHCHGGPVPIKKILALTLEYGARLSEPGEFTKRAFLNGRLDLSQAEAVMDIIRAKTDASLRMAVGHLSGALSDQIRKMRYEILRMIANLEATIDFPEEDIEVLAAQDVRAAVDLLLVDINHLLSTKETGRILREGLETVILGKPNVGKSSLLNALLKEKRAIVTDIPGTTRDIIEEFVNISGVPLKVVDTAGIRETSDIIEQMGVEKAKEFVVTADLILLLLDASLPLSSEDREVLKMLSGKKAIILVNKTDLPVLLNLDEVYTYIADTKVLKISVMEGIGLAELEQMIVNMVYDGGVAQKEGAFITNLRQANLLEQARHHLEATIATIDEGMPSDCIVIDLKESWDKLGEITGDTLGEDIIDQIFTQFCIGK</sequence>
<accession>A0A1I4KXS5</accession>
<dbReference type="PANTHER" id="PTHR42714">
    <property type="entry name" value="TRNA MODIFICATION GTPASE GTPBP3"/>
    <property type="match status" value="1"/>
</dbReference>
<dbReference type="HAMAP" id="MF_00379">
    <property type="entry name" value="GTPase_MnmE"/>
    <property type="match status" value="1"/>
</dbReference>
<name>A0A1I4KXS5_9FIRM</name>
<dbReference type="EMBL" id="FOTS01000020">
    <property type="protein sequence ID" value="SFL83550.1"/>
    <property type="molecule type" value="Genomic_DNA"/>
</dbReference>
<dbReference type="GO" id="GO:0005525">
    <property type="term" value="F:GTP binding"/>
    <property type="evidence" value="ECO:0007669"/>
    <property type="project" value="UniProtKB-UniRule"/>
</dbReference>
<evidence type="ECO:0000256" key="9">
    <source>
        <dbReference type="ARBA" id="ARBA00023134"/>
    </source>
</evidence>
<keyword evidence="6 10" id="KW-0378">Hydrolase</keyword>
<evidence type="ECO:0000256" key="2">
    <source>
        <dbReference type="ARBA" id="ARBA00022490"/>
    </source>
</evidence>
<dbReference type="InterPro" id="IPR005225">
    <property type="entry name" value="Small_GTP-bd"/>
</dbReference>
<evidence type="ECO:0000256" key="8">
    <source>
        <dbReference type="ARBA" id="ARBA00022958"/>
    </source>
</evidence>
<dbReference type="NCBIfam" id="NF003661">
    <property type="entry name" value="PRK05291.1-3"/>
    <property type="match status" value="1"/>
</dbReference>
<comment type="subunit">
    <text evidence="10">Homodimer. Heterotetramer of two MnmE and two MnmG subunits.</text>
</comment>
<dbReference type="CDD" id="cd04164">
    <property type="entry name" value="trmE"/>
    <property type="match status" value="1"/>
</dbReference>
<keyword evidence="14" id="KW-1185">Reference proteome</keyword>
<organism evidence="13 14">
    <name type="scientific">Pelosinus propionicus DSM 13327</name>
    <dbReference type="NCBI Taxonomy" id="1123291"/>
    <lineage>
        <taxon>Bacteria</taxon>
        <taxon>Bacillati</taxon>
        <taxon>Bacillota</taxon>
        <taxon>Negativicutes</taxon>
        <taxon>Selenomonadales</taxon>
        <taxon>Sporomusaceae</taxon>
        <taxon>Pelosinus</taxon>
    </lineage>
</organism>
<dbReference type="FunFam" id="3.30.1360.120:FF:000003">
    <property type="entry name" value="tRNA modification GTPase MnmE"/>
    <property type="match status" value="1"/>
</dbReference>
<protein>
    <recommendedName>
        <fullName evidence="10">tRNA modification GTPase MnmE</fullName>
        <ecNumber evidence="10">3.6.-.-</ecNumber>
    </recommendedName>
</protein>
<dbReference type="AlphaFoldDB" id="A0A1I4KXS5"/>
<evidence type="ECO:0000256" key="7">
    <source>
        <dbReference type="ARBA" id="ARBA00022842"/>
    </source>
</evidence>
<dbReference type="CDD" id="cd14858">
    <property type="entry name" value="TrmE_N"/>
    <property type="match status" value="1"/>
</dbReference>
<dbReference type="GO" id="GO:0030488">
    <property type="term" value="P:tRNA methylation"/>
    <property type="evidence" value="ECO:0007669"/>
    <property type="project" value="TreeGrafter"/>
</dbReference>
<feature type="binding site" evidence="10">
    <location>
        <position position="257"/>
    </location>
    <ligand>
        <name>K(+)</name>
        <dbReference type="ChEBI" id="CHEBI:29103"/>
    </ligand>
</feature>
<proteinExistence type="inferred from homology"/>
<evidence type="ECO:0000313" key="14">
    <source>
        <dbReference type="Proteomes" id="UP000199520"/>
    </source>
</evidence>
<evidence type="ECO:0000256" key="4">
    <source>
        <dbReference type="ARBA" id="ARBA00022723"/>
    </source>
</evidence>
<evidence type="ECO:0000256" key="3">
    <source>
        <dbReference type="ARBA" id="ARBA00022694"/>
    </source>
</evidence>
<dbReference type="PROSITE" id="PS51709">
    <property type="entry name" value="G_TRME"/>
    <property type="match status" value="1"/>
</dbReference>
<feature type="binding site" evidence="10">
    <location>
        <position position="233"/>
    </location>
    <ligand>
        <name>K(+)</name>
        <dbReference type="ChEBI" id="CHEBI:29103"/>
    </ligand>
</feature>
<dbReference type="InterPro" id="IPR027368">
    <property type="entry name" value="MnmE_dom2"/>
</dbReference>
<comment type="similarity">
    <text evidence="1 10 11">Belongs to the TRAFAC class TrmE-Era-EngA-EngB-Septin-like GTPase superfamily. TrmE GTPase family.</text>
</comment>
<keyword evidence="7 10" id="KW-0460">Magnesium</keyword>
<feature type="binding site" evidence="10">
    <location>
        <position position="461"/>
    </location>
    <ligand>
        <name>(6S)-5-formyl-5,6,7,8-tetrahydrofolate</name>
        <dbReference type="ChEBI" id="CHEBI:57457"/>
    </ligand>
</feature>
<dbReference type="InterPro" id="IPR018948">
    <property type="entry name" value="GTP-bd_TrmE_N"/>
</dbReference>
<dbReference type="Gene3D" id="1.20.120.430">
    <property type="entry name" value="tRNA modification GTPase MnmE domain 2"/>
    <property type="match status" value="1"/>
</dbReference>
<dbReference type="GO" id="GO:0042802">
    <property type="term" value="F:identical protein binding"/>
    <property type="evidence" value="ECO:0007669"/>
    <property type="project" value="UniProtKB-ARBA"/>
</dbReference>
<dbReference type="GO" id="GO:0002098">
    <property type="term" value="P:tRNA wobble uridine modification"/>
    <property type="evidence" value="ECO:0007669"/>
    <property type="project" value="TreeGrafter"/>
</dbReference>
<dbReference type="NCBIfam" id="TIGR00231">
    <property type="entry name" value="small_GTP"/>
    <property type="match status" value="1"/>
</dbReference>
<keyword evidence="3 10" id="KW-0819">tRNA processing</keyword>
<dbReference type="EC" id="3.6.-.-" evidence="10"/>
<feature type="binding site" evidence="10">
    <location>
        <position position="258"/>
    </location>
    <ligand>
        <name>Mg(2+)</name>
        <dbReference type="ChEBI" id="CHEBI:18420"/>
    </ligand>
</feature>
<comment type="cofactor">
    <cofactor evidence="10">
        <name>K(+)</name>
        <dbReference type="ChEBI" id="CHEBI:29103"/>
    </cofactor>
    <text evidence="10">Binds 1 potassium ion per subunit.</text>
</comment>
<feature type="binding site" evidence="10">
    <location>
        <position position="252"/>
    </location>
    <ligand>
        <name>K(+)</name>
        <dbReference type="ChEBI" id="CHEBI:29103"/>
    </ligand>
</feature>
<feature type="binding site" evidence="10">
    <location>
        <position position="23"/>
    </location>
    <ligand>
        <name>(6S)-5-formyl-5,6,7,8-tetrahydrofolate</name>
        <dbReference type="ChEBI" id="CHEBI:57457"/>
    </ligand>
</feature>
<dbReference type="SUPFAM" id="SSF116878">
    <property type="entry name" value="TrmE connector domain"/>
    <property type="match status" value="1"/>
</dbReference>
<dbReference type="FunFam" id="3.40.50.300:FF:000494">
    <property type="entry name" value="tRNA modification GTPase MnmE"/>
    <property type="match status" value="1"/>
</dbReference>
<dbReference type="NCBIfam" id="TIGR00450">
    <property type="entry name" value="mnmE_trmE_thdF"/>
    <property type="match status" value="1"/>
</dbReference>
<dbReference type="Pfam" id="PF12631">
    <property type="entry name" value="MnmE_helical"/>
    <property type="match status" value="1"/>
</dbReference>
<gene>
    <name evidence="10" type="primary">mnmE</name>
    <name evidence="10" type="synonym">trmE</name>
    <name evidence="13" type="ORF">SAMN04490355_102052</name>
</gene>
<keyword evidence="5 10" id="KW-0547">Nucleotide-binding</keyword>
<comment type="subcellular location">
    <subcellularLocation>
        <location evidence="10">Cytoplasm</location>
    </subcellularLocation>
</comment>
<dbReference type="InterPro" id="IPR027417">
    <property type="entry name" value="P-loop_NTPase"/>
</dbReference>
<dbReference type="GO" id="GO:0003924">
    <property type="term" value="F:GTPase activity"/>
    <property type="evidence" value="ECO:0007669"/>
    <property type="project" value="UniProtKB-UniRule"/>
</dbReference>
<keyword evidence="9 10" id="KW-0342">GTP-binding</keyword>
<dbReference type="GO" id="GO:0005829">
    <property type="term" value="C:cytosol"/>
    <property type="evidence" value="ECO:0007669"/>
    <property type="project" value="TreeGrafter"/>
</dbReference>
<dbReference type="InterPro" id="IPR025867">
    <property type="entry name" value="MnmE_helical"/>
</dbReference>
<feature type="binding site" evidence="10">
    <location>
        <position position="237"/>
    </location>
    <ligand>
        <name>Mg(2+)</name>
        <dbReference type="ChEBI" id="CHEBI:18420"/>
    </ligand>
</feature>
<dbReference type="GO" id="GO:0046872">
    <property type="term" value="F:metal ion binding"/>
    <property type="evidence" value="ECO:0007669"/>
    <property type="project" value="UniProtKB-KW"/>
</dbReference>
<evidence type="ECO:0000313" key="13">
    <source>
        <dbReference type="EMBL" id="SFL83550.1"/>
    </source>
</evidence>
<dbReference type="Proteomes" id="UP000199520">
    <property type="component" value="Unassembled WGS sequence"/>
</dbReference>